<evidence type="ECO:0000256" key="1">
    <source>
        <dbReference type="ARBA" id="ARBA00022676"/>
    </source>
</evidence>
<dbReference type="InterPro" id="IPR001296">
    <property type="entry name" value="Glyco_trans_1"/>
</dbReference>
<dbReference type="PANTHER" id="PTHR12526:SF510">
    <property type="entry name" value="D-INOSITOL 3-PHOSPHATE GLYCOSYLTRANSFERASE"/>
    <property type="match status" value="1"/>
</dbReference>
<keyword evidence="2 5" id="KW-0808">Transferase</keyword>
<reference evidence="5" key="1">
    <citation type="submission" date="2019-08" db="EMBL/GenBank/DDBJ databases">
        <title>Carotenoids and Carotenoid Binding Proteins in the Halophilic Cyanobacterium Euhalothece sp. ZM00.</title>
        <authorList>
            <person name="Cho S.M."/>
            <person name="Song J.Y."/>
            <person name="Park Y.-I."/>
        </authorList>
    </citation>
    <scope>NUCLEOTIDE SEQUENCE [LARGE SCALE GENOMIC DNA]</scope>
    <source>
        <strain evidence="5">Z-M001</strain>
    </source>
</reference>
<keyword evidence="6" id="KW-1185">Reference proteome</keyword>
<proteinExistence type="predicted"/>
<dbReference type="EMBL" id="CP042326">
    <property type="protein sequence ID" value="QDZ39122.1"/>
    <property type="molecule type" value="Genomic_DNA"/>
</dbReference>
<dbReference type="Pfam" id="PF00534">
    <property type="entry name" value="Glycos_transf_1"/>
    <property type="match status" value="1"/>
</dbReference>
<evidence type="ECO:0000259" key="4">
    <source>
        <dbReference type="Pfam" id="PF13439"/>
    </source>
</evidence>
<dbReference type="PANTHER" id="PTHR12526">
    <property type="entry name" value="GLYCOSYLTRANSFERASE"/>
    <property type="match status" value="1"/>
</dbReference>
<dbReference type="Gene3D" id="3.40.50.2000">
    <property type="entry name" value="Glycogen Phosphorylase B"/>
    <property type="match status" value="2"/>
</dbReference>
<protein>
    <submittedName>
        <fullName evidence="5">Glycosyltransferase family 4 protein</fullName>
    </submittedName>
</protein>
<dbReference type="RefSeq" id="WP_146294730.1">
    <property type="nucleotide sequence ID" value="NZ_CP042326.1"/>
</dbReference>
<dbReference type="Proteomes" id="UP000318453">
    <property type="component" value="Chromosome"/>
</dbReference>
<dbReference type="CDD" id="cd03801">
    <property type="entry name" value="GT4_PimA-like"/>
    <property type="match status" value="1"/>
</dbReference>
<dbReference type="InterPro" id="IPR028098">
    <property type="entry name" value="Glyco_trans_4-like_N"/>
</dbReference>
<dbReference type="AlphaFoldDB" id="A0A5B8NIS7"/>
<feature type="domain" description="Glycosyltransferase subfamily 4-like N-terminal" evidence="4">
    <location>
        <begin position="20"/>
        <end position="187"/>
    </location>
</feature>
<dbReference type="OrthoDB" id="9802525at2"/>
<evidence type="ECO:0000313" key="6">
    <source>
        <dbReference type="Proteomes" id="UP000318453"/>
    </source>
</evidence>
<name>A0A5B8NIS7_9CHRO</name>
<dbReference type="KEGG" id="enn:FRE64_03720"/>
<gene>
    <name evidence="5" type="ORF">FRE64_03720</name>
</gene>
<organism evidence="5 6">
    <name type="scientific">Euhalothece natronophila Z-M001</name>
    <dbReference type="NCBI Taxonomy" id="522448"/>
    <lineage>
        <taxon>Bacteria</taxon>
        <taxon>Bacillati</taxon>
        <taxon>Cyanobacteriota</taxon>
        <taxon>Cyanophyceae</taxon>
        <taxon>Oscillatoriophycideae</taxon>
        <taxon>Chroococcales</taxon>
        <taxon>Halothecacae</taxon>
        <taxon>Halothece cluster</taxon>
        <taxon>Euhalothece</taxon>
    </lineage>
</organism>
<dbReference type="SUPFAM" id="SSF53756">
    <property type="entry name" value="UDP-Glycosyltransferase/glycogen phosphorylase"/>
    <property type="match status" value="1"/>
</dbReference>
<evidence type="ECO:0000256" key="2">
    <source>
        <dbReference type="ARBA" id="ARBA00022679"/>
    </source>
</evidence>
<evidence type="ECO:0000313" key="5">
    <source>
        <dbReference type="EMBL" id="QDZ39122.1"/>
    </source>
</evidence>
<dbReference type="Pfam" id="PF13439">
    <property type="entry name" value="Glyco_transf_4"/>
    <property type="match status" value="1"/>
</dbReference>
<evidence type="ECO:0000259" key="3">
    <source>
        <dbReference type="Pfam" id="PF00534"/>
    </source>
</evidence>
<feature type="domain" description="Glycosyl transferase family 1" evidence="3">
    <location>
        <begin position="196"/>
        <end position="353"/>
    </location>
</feature>
<sequence>MKKYSSNHICIVTHKVIKGDGQGRVNYEIVQEAIARGYQVTILASVVDSFLSQHSEVNWVKISVSNFPTELLRNFIFSWQSTRWLRQHHQKFDLIKVNGAITQFPGDVNAVHFVHSAWARSPYHTAKQHRNFYGLYQWLYTKLNAFWEKQAFHRAKSVIAVSHKVKEELSVLPPEKIKVIPNGVDLDEFSPGTEPRHVWQLPEKVPLALFVGDIRTSRKNLEMVLHALIPTEELHLAVVGDTQDSPYPKLATELGLEKRVHFLGYRQDIAQIMRATNFFVFPSRYEPFGLVVLEAMASGLPVITIKSVGAADLVTSDCGLVLSDSENISALTEALTTLSNNLNLRTRMGKAARTIAEQYSWKTMAQHYLDLFEKTTQ</sequence>
<accession>A0A5B8NIS7</accession>
<keyword evidence="1" id="KW-0328">Glycosyltransferase</keyword>
<dbReference type="GO" id="GO:0016757">
    <property type="term" value="F:glycosyltransferase activity"/>
    <property type="evidence" value="ECO:0007669"/>
    <property type="project" value="UniProtKB-KW"/>
</dbReference>